<dbReference type="SMART" id="SM00530">
    <property type="entry name" value="HTH_XRE"/>
    <property type="match status" value="1"/>
</dbReference>
<dbReference type="InterPro" id="IPR001387">
    <property type="entry name" value="Cro/C1-type_HTH"/>
</dbReference>
<geneLocation type="plasmid" evidence="2">
    <name>pAPEC-O2-ColV</name>
</geneLocation>
<feature type="domain" description="HTH cro/C1-type" evidence="1">
    <location>
        <begin position="63"/>
        <end position="94"/>
    </location>
</feature>
<organism evidence="2">
    <name type="scientific">Escherichia coli</name>
    <dbReference type="NCBI Taxonomy" id="562"/>
    <lineage>
        <taxon>Bacteria</taxon>
        <taxon>Pseudomonadati</taxon>
        <taxon>Pseudomonadota</taxon>
        <taxon>Gammaproteobacteria</taxon>
        <taxon>Enterobacterales</taxon>
        <taxon>Enterobacteriaceae</taxon>
        <taxon>Escherichia</taxon>
    </lineage>
</organism>
<dbReference type="AlphaFoldDB" id="Q5DQH9"/>
<gene>
    <name evidence="2" type="ORF">O2ColV78</name>
</gene>
<accession>Q5DQH9</accession>
<keyword evidence="2" id="KW-0614">Plasmid</keyword>
<dbReference type="CDD" id="cd00093">
    <property type="entry name" value="HTH_XRE"/>
    <property type="match status" value="1"/>
</dbReference>
<name>Q5DQH9_ECOLX</name>
<dbReference type="EMBL" id="AY545598">
    <property type="protein sequence ID" value="AAX22070.2"/>
    <property type="molecule type" value="Genomic_DNA"/>
</dbReference>
<evidence type="ECO:0000313" key="2">
    <source>
        <dbReference type="EMBL" id="AAX22070.2"/>
    </source>
</evidence>
<sequence>MSISPLFRWPNSVNHFKDAPEGDEMTKVKSVPFSQVKQKLLNTPEAVKGYEDADKELEMVEMLYEMREKAGLTKSALAERMGLRPSAISRLESNPYQTDIPRVFLQPVHIQPRYGTPVYHPAATQHAFERVTTQELFHHLCIAHIRHRFWHTLCAGITVLSLNL</sequence>
<evidence type="ECO:0000259" key="1">
    <source>
        <dbReference type="PROSITE" id="PS50943"/>
    </source>
</evidence>
<protein>
    <recommendedName>
        <fullName evidence="1">HTH cro/C1-type domain-containing protein</fullName>
    </recommendedName>
</protein>
<dbReference type="SUPFAM" id="SSF47413">
    <property type="entry name" value="lambda repressor-like DNA-binding domains"/>
    <property type="match status" value="1"/>
</dbReference>
<dbReference type="Pfam" id="PF01381">
    <property type="entry name" value="HTH_3"/>
    <property type="match status" value="1"/>
</dbReference>
<proteinExistence type="predicted"/>
<dbReference type="InterPro" id="IPR010982">
    <property type="entry name" value="Lambda_DNA-bd_dom_sf"/>
</dbReference>
<dbReference type="GO" id="GO:0003677">
    <property type="term" value="F:DNA binding"/>
    <property type="evidence" value="ECO:0007669"/>
    <property type="project" value="InterPro"/>
</dbReference>
<dbReference type="PROSITE" id="PS50943">
    <property type="entry name" value="HTH_CROC1"/>
    <property type="match status" value="1"/>
</dbReference>
<dbReference type="Gene3D" id="1.10.260.40">
    <property type="entry name" value="lambda repressor-like DNA-binding domains"/>
    <property type="match status" value="1"/>
</dbReference>
<reference evidence="2" key="1">
    <citation type="journal article" date="2006" name="Infect. Immun.">
        <title>Acquisition of avian pathogenic Escherichia coli plasmids by a commensal E. coli isolate enhances its abilities to kill chicken embryos, grow in human urine, and colonize the murine kidney.</title>
        <authorList>
            <person name="Skyberg J.A."/>
            <person name="Johnson T.J."/>
            <person name="Johnson J.R."/>
            <person name="Clabots C."/>
            <person name="Logue C.M."/>
            <person name="Nolan L.K."/>
        </authorList>
    </citation>
    <scope>NUCLEOTIDE SEQUENCE</scope>
    <source>
        <strain evidence="2">A2363</strain>
        <plasmid evidence="2">pAPEC-O2-ColV</plasmid>
    </source>
</reference>